<reference evidence="2 3" key="2">
    <citation type="journal article" date="2019" name="G3 (Bethesda)">
        <title>Hybrid Assembly of the Genome of the Entomopathogenic Nematode Steinernema carpocapsae Identifies the X-Chromosome.</title>
        <authorList>
            <person name="Serra L."/>
            <person name="Macchietto M."/>
            <person name="Macias-Munoz A."/>
            <person name="McGill C.J."/>
            <person name="Rodriguez I.M."/>
            <person name="Rodriguez B."/>
            <person name="Murad R."/>
            <person name="Mortazavi A."/>
        </authorList>
    </citation>
    <scope>NUCLEOTIDE SEQUENCE [LARGE SCALE GENOMIC DNA]</scope>
    <source>
        <strain evidence="2 3">ALL</strain>
    </source>
</reference>
<dbReference type="Proteomes" id="UP000298663">
    <property type="component" value="Unassembled WGS sequence"/>
</dbReference>
<protein>
    <submittedName>
        <fullName evidence="2">Uncharacterized protein</fullName>
    </submittedName>
</protein>
<name>A0A4U5MRA9_STECR</name>
<comment type="caution">
    <text evidence="2">The sequence shown here is derived from an EMBL/GenBank/DDBJ whole genome shotgun (WGS) entry which is preliminary data.</text>
</comment>
<keyword evidence="3" id="KW-1185">Reference proteome</keyword>
<feature type="region of interest" description="Disordered" evidence="1">
    <location>
        <begin position="1"/>
        <end position="21"/>
    </location>
</feature>
<reference evidence="2 3" key="1">
    <citation type="journal article" date="2015" name="Genome Biol.">
        <title>Comparative genomics of Steinernema reveals deeply conserved gene regulatory networks.</title>
        <authorList>
            <person name="Dillman A.R."/>
            <person name="Macchietto M."/>
            <person name="Porter C.F."/>
            <person name="Rogers A."/>
            <person name="Williams B."/>
            <person name="Antoshechkin I."/>
            <person name="Lee M.M."/>
            <person name="Goodwin Z."/>
            <person name="Lu X."/>
            <person name="Lewis E.E."/>
            <person name="Goodrich-Blair H."/>
            <person name="Stock S.P."/>
            <person name="Adams B.J."/>
            <person name="Sternberg P.W."/>
            <person name="Mortazavi A."/>
        </authorList>
    </citation>
    <scope>NUCLEOTIDE SEQUENCE [LARGE SCALE GENOMIC DNA]</scope>
    <source>
        <strain evidence="2 3">ALL</strain>
    </source>
</reference>
<gene>
    <name evidence="2" type="ORF">L596_019696</name>
</gene>
<dbReference type="AlphaFoldDB" id="A0A4U5MRA9"/>
<accession>A0A4U5MRA9</accession>
<sequence length="67" mass="7160">MKAQSQRGRGPAPTPSLPGPDNLAYPFPISAPSSPSIYLPLLSAQVSAWGYSSFPSFNSIVVWVVLR</sequence>
<organism evidence="2 3">
    <name type="scientific">Steinernema carpocapsae</name>
    <name type="common">Entomopathogenic nematode</name>
    <dbReference type="NCBI Taxonomy" id="34508"/>
    <lineage>
        <taxon>Eukaryota</taxon>
        <taxon>Metazoa</taxon>
        <taxon>Ecdysozoa</taxon>
        <taxon>Nematoda</taxon>
        <taxon>Chromadorea</taxon>
        <taxon>Rhabditida</taxon>
        <taxon>Tylenchina</taxon>
        <taxon>Panagrolaimomorpha</taxon>
        <taxon>Strongyloidoidea</taxon>
        <taxon>Steinernematidae</taxon>
        <taxon>Steinernema</taxon>
    </lineage>
</organism>
<evidence type="ECO:0000313" key="3">
    <source>
        <dbReference type="Proteomes" id="UP000298663"/>
    </source>
</evidence>
<evidence type="ECO:0000313" key="2">
    <source>
        <dbReference type="EMBL" id="TKR72207.1"/>
    </source>
</evidence>
<evidence type="ECO:0000256" key="1">
    <source>
        <dbReference type="SAM" id="MobiDB-lite"/>
    </source>
</evidence>
<proteinExistence type="predicted"/>
<dbReference type="EMBL" id="AZBU02000006">
    <property type="protein sequence ID" value="TKR72207.1"/>
    <property type="molecule type" value="Genomic_DNA"/>
</dbReference>